<feature type="non-terminal residue" evidence="2">
    <location>
        <position position="1"/>
    </location>
</feature>
<sequence>DGGDDLAVTVRGGRRGRPVARASRAPWGCLVSLARRERGERLEPRAPWGCQDTMGCKEKKVPKDFQDFLEKWGPEVSQVLEVSRGCQDPQGSQEQRDPPDPRVTLDPLDSLGHPDNPDLWD</sequence>
<feature type="non-terminal residue" evidence="2">
    <location>
        <position position="121"/>
    </location>
</feature>
<name>A0A1B6LNU6_9HEMI</name>
<proteinExistence type="predicted"/>
<dbReference type="EMBL" id="GEBQ01014556">
    <property type="protein sequence ID" value="JAT25421.1"/>
    <property type="molecule type" value="Transcribed_RNA"/>
</dbReference>
<accession>A0A1B6LNU6</accession>
<dbReference type="AlphaFoldDB" id="A0A1B6LNU6"/>
<evidence type="ECO:0000256" key="1">
    <source>
        <dbReference type="SAM" id="MobiDB-lite"/>
    </source>
</evidence>
<gene>
    <name evidence="2" type="ORF">g.53995</name>
</gene>
<protein>
    <submittedName>
        <fullName evidence="2">Uncharacterized protein</fullName>
    </submittedName>
</protein>
<feature type="region of interest" description="Disordered" evidence="1">
    <location>
        <begin position="83"/>
        <end position="121"/>
    </location>
</feature>
<organism evidence="2">
    <name type="scientific">Graphocephala atropunctata</name>
    <dbReference type="NCBI Taxonomy" id="36148"/>
    <lineage>
        <taxon>Eukaryota</taxon>
        <taxon>Metazoa</taxon>
        <taxon>Ecdysozoa</taxon>
        <taxon>Arthropoda</taxon>
        <taxon>Hexapoda</taxon>
        <taxon>Insecta</taxon>
        <taxon>Pterygota</taxon>
        <taxon>Neoptera</taxon>
        <taxon>Paraneoptera</taxon>
        <taxon>Hemiptera</taxon>
        <taxon>Auchenorrhyncha</taxon>
        <taxon>Membracoidea</taxon>
        <taxon>Cicadellidae</taxon>
        <taxon>Cicadellinae</taxon>
        <taxon>Cicadellini</taxon>
        <taxon>Graphocephala</taxon>
    </lineage>
</organism>
<evidence type="ECO:0000313" key="2">
    <source>
        <dbReference type="EMBL" id="JAT25421.1"/>
    </source>
</evidence>
<reference evidence="2" key="1">
    <citation type="submission" date="2015-11" db="EMBL/GenBank/DDBJ databases">
        <title>De novo transcriptome assembly of four potential Pierce s Disease insect vectors from Arizona vineyards.</title>
        <authorList>
            <person name="Tassone E.E."/>
        </authorList>
    </citation>
    <scope>NUCLEOTIDE SEQUENCE</scope>
</reference>